<name>A0A974D8F9_XENLA</name>
<organism evidence="1 2">
    <name type="scientific">Xenopus laevis</name>
    <name type="common">African clawed frog</name>
    <dbReference type="NCBI Taxonomy" id="8355"/>
    <lineage>
        <taxon>Eukaryota</taxon>
        <taxon>Metazoa</taxon>
        <taxon>Chordata</taxon>
        <taxon>Craniata</taxon>
        <taxon>Vertebrata</taxon>
        <taxon>Euteleostomi</taxon>
        <taxon>Amphibia</taxon>
        <taxon>Batrachia</taxon>
        <taxon>Anura</taxon>
        <taxon>Pipoidea</taxon>
        <taxon>Pipidae</taxon>
        <taxon>Xenopodinae</taxon>
        <taxon>Xenopus</taxon>
        <taxon>Xenopus</taxon>
    </lineage>
</organism>
<dbReference type="Proteomes" id="UP000694892">
    <property type="component" value="Chromosome 3S"/>
</dbReference>
<evidence type="ECO:0000313" key="2">
    <source>
        <dbReference type="Proteomes" id="UP000694892"/>
    </source>
</evidence>
<reference evidence="2" key="1">
    <citation type="journal article" date="2016" name="Nature">
        <title>Genome evolution in the allotetraploid frog Xenopus laevis.</title>
        <authorList>
            <person name="Session A.M."/>
            <person name="Uno Y."/>
            <person name="Kwon T."/>
            <person name="Chapman J.A."/>
            <person name="Toyoda A."/>
            <person name="Takahashi S."/>
            <person name="Fukui A."/>
            <person name="Hikosaka A."/>
            <person name="Suzuki A."/>
            <person name="Kondo M."/>
            <person name="van Heeringen S.J."/>
            <person name="Quigley I."/>
            <person name="Heinz S."/>
            <person name="Ogino H."/>
            <person name="Ochi H."/>
            <person name="Hellsten U."/>
            <person name="Lyons J.B."/>
            <person name="Simakov O."/>
            <person name="Putnam N."/>
            <person name="Stites J."/>
            <person name="Kuroki Y."/>
            <person name="Tanaka T."/>
            <person name="Michiue T."/>
            <person name="Watanabe M."/>
            <person name="Bogdanovic O."/>
            <person name="Lister R."/>
            <person name="Georgiou G."/>
            <person name="Paranjpe S.S."/>
            <person name="van Kruijsbergen I."/>
            <person name="Shu S."/>
            <person name="Carlson J."/>
            <person name="Kinoshita T."/>
            <person name="Ohta Y."/>
            <person name="Mawaribuchi S."/>
            <person name="Jenkins J."/>
            <person name="Grimwood J."/>
            <person name="Schmutz J."/>
            <person name="Mitros T."/>
            <person name="Mozaffari S.V."/>
            <person name="Suzuki Y."/>
            <person name="Haramoto Y."/>
            <person name="Yamamoto T.S."/>
            <person name="Takagi C."/>
            <person name="Heald R."/>
            <person name="Miller K."/>
            <person name="Haudenschild C."/>
            <person name="Kitzman J."/>
            <person name="Nakayama T."/>
            <person name="Izutsu Y."/>
            <person name="Robert J."/>
            <person name="Fortriede J."/>
            <person name="Burns K."/>
            <person name="Lotay V."/>
            <person name="Karimi K."/>
            <person name="Yasuoka Y."/>
            <person name="Dichmann D.S."/>
            <person name="Flajnik M.F."/>
            <person name="Houston D.W."/>
            <person name="Shendure J."/>
            <person name="DuPasquier L."/>
            <person name="Vize P.D."/>
            <person name="Zorn A.M."/>
            <person name="Ito M."/>
            <person name="Marcotte E.M."/>
            <person name="Wallingford J.B."/>
            <person name="Ito Y."/>
            <person name="Asashima M."/>
            <person name="Ueno N."/>
            <person name="Matsuda Y."/>
            <person name="Veenstra G.J."/>
            <person name="Fujiyama A."/>
            <person name="Harland R.M."/>
            <person name="Taira M."/>
            <person name="Rokhsar D.S."/>
        </authorList>
    </citation>
    <scope>NUCLEOTIDE SEQUENCE [LARGE SCALE GENOMIC DNA]</scope>
    <source>
        <strain evidence="2">J</strain>
    </source>
</reference>
<sequence>MGYDRWIGCSLQAYVNLVTAWQTAACLHERCYMSALIWSLALRTFYASRKIHPLHPNLLLFTQSETFTHVLYTGSNKVLLSAICMQIMR</sequence>
<accession>A0A974D8F9</accession>
<evidence type="ECO:0000313" key="1">
    <source>
        <dbReference type="EMBL" id="OCT87459.1"/>
    </source>
</evidence>
<dbReference type="EMBL" id="CM004471">
    <property type="protein sequence ID" value="OCT87459.1"/>
    <property type="molecule type" value="Genomic_DNA"/>
</dbReference>
<gene>
    <name evidence="1" type="ORF">XELAEV_18021156mg</name>
</gene>
<protein>
    <submittedName>
        <fullName evidence="1">Uncharacterized protein</fullName>
    </submittedName>
</protein>
<proteinExistence type="predicted"/>
<dbReference type="AlphaFoldDB" id="A0A974D8F9"/>